<comment type="caution">
    <text evidence="1">The sequence shown here is derived from an EMBL/GenBank/DDBJ whole genome shotgun (WGS) entry which is preliminary data.</text>
</comment>
<organism evidence="1 2">
    <name type="scientific">Necator americanus</name>
    <name type="common">Human hookworm</name>
    <dbReference type="NCBI Taxonomy" id="51031"/>
    <lineage>
        <taxon>Eukaryota</taxon>
        <taxon>Metazoa</taxon>
        <taxon>Ecdysozoa</taxon>
        <taxon>Nematoda</taxon>
        <taxon>Chromadorea</taxon>
        <taxon>Rhabditida</taxon>
        <taxon>Rhabditina</taxon>
        <taxon>Rhabditomorpha</taxon>
        <taxon>Strongyloidea</taxon>
        <taxon>Ancylostomatidae</taxon>
        <taxon>Bunostominae</taxon>
        <taxon>Necator</taxon>
    </lineage>
</organism>
<protein>
    <submittedName>
        <fullName evidence="1">Uncharacterized protein</fullName>
    </submittedName>
</protein>
<reference evidence="1 2" key="1">
    <citation type="submission" date="2023-08" db="EMBL/GenBank/DDBJ databases">
        <title>A Necator americanus chromosomal reference genome.</title>
        <authorList>
            <person name="Ilik V."/>
            <person name="Petrzelkova K.J."/>
            <person name="Pardy F."/>
            <person name="Fuh T."/>
            <person name="Niatou-Singa F.S."/>
            <person name="Gouil Q."/>
            <person name="Baker L."/>
            <person name="Ritchie M.E."/>
            <person name="Jex A.R."/>
            <person name="Gazzola D."/>
            <person name="Li H."/>
            <person name="Toshio Fujiwara R."/>
            <person name="Zhan B."/>
            <person name="Aroian R.V."/>
            <person name="Pafco B."/>
            <person name="Schwarz E.M."/>
        </authorList>
    </citation>
    <scope>NUCLEOTIDE SEQUENCE [LARGE SCALE GENOMIC DNA]</scope>
    <source>
        <strain evidence="1 2">Aroian</strain>
        <tissue evidence="1">Whole animal</tissue>
    </source>
</reference>
<evidence type="ECO:0000313" key="2">
    <source>
        <dbReference type="Proteomes" id="UP001303046"/>
    </source>
</evidence>
<gene>
    <name evidence="1" type="primary">Necator_chrX.g22493</name>
    <name evidence="1" type="ORF">RB195_022330</name>
</gene>
<dbReference type="Proteomes" id="UP001303046">
    <property type="component" value="Unassembled WGS sequence"/>
</dbReference>
<keyword evidence="2" id="KW-1185">Reference proteome</keyword>
<evidence type="ECO:0000313" key="1">
    <source>
        <dbReference type="EMBL" id="KAK6761221.1"/>
    </source>
</evidence>
<dbReference type="EMBL" id="JAVFWL010000006">
    <property type="protein sequence ID" value="KAK6761221.1"/>
    <property type="molecule type" value="Genomic_DNA"/>
</dbReference>
<name>A0ABR1EH47_NECAM</name>
<accession>A0ABR1EH47</accession>
<proteinExistence type="predicted"/>
<sequence>MTRGRYQHLASPSKVTEVNRLRFFGHILGRLADRLVQRVLKILSGSSWKKPPGRKRKLWTGVIKEELRTLGVDRMFRQDVMFRRKWNSDEWIDSMQAPTKDREA</sequence>